<dbReference type="OMA" id="CELPDNH"/>
<feature type="compositionally biased region" description="Acidic residues" evidence="1">
    <location>
        <begin position="1242"/>
        <end position="1253"/>
    </location>
</feature>
<dbReference type="PANTHER" id="PTHR24177">
    <property type="entry name" value="CASKIN"/>
    <property type="match status" value="1"/>
</dbReference>
<keyword evidence="2" id="KW-1133">Transmembrane helix</keyword>
<evidence type="ECO:0000256" key="2">
    <source>
        <dbReference type="SAM" id="Phobius"/>
    </source>
</evidence>
<feature type="transmembrane region" description="Helical" evidence="2">
    <location>
        <begin position="1168"/>
        <end position="1185"/>
    </location>
</feature>
<dbReference type="GO" id="GO:0016020">
    <property type="term" value="C:membrane"/>
    <property type="evidence" value="ECO:0007669"/>
    <property type="project" value="TreeGrafter"/>
</dbReference>
<feature type="transmembrane region" description="Helical" evidence="2">
    <location>
        <begin position="246"/>
        <end position="263"/>
    </location>
</feature>
<feature type="transmembrane region" description="Helical" evidence="2">
    <location>
        <begin position="322"/>
        <end position="342"/>
    </location>
</feature>
<dbReference type="InterPro" id="IPR026961">
    <property type="entry name" value="PGG_dom"/>
</dbReference>
<dbReference type="PANTHER" id="PTHR24177:SF137">
    <property type="entry name" value="OS06G0291800 PROTEIN"/>
    <property type="match status" value="1"/>
</dbReference>
<feature type="transmembrane region" description="Helical" evidence="2">
    <location>
        <begin position="1325"/>
        <end position="1347"/>
    </location>
</feature>
<feature type="compositionally biased region" description="Basic and acidic residues" evidence="1">
    <location>
        <begin position="618"/>
        <end position="627"/>
    </location>
</feature>
<feature type="domain" description="PGG" evidence="4">
    <location>
        <begin position="425"/>
        <end position="535"/>
    </location>
</feature>
<feature type="region of interest" description="Disordered" evidence="1">
    <location>
        <begin position="655"/>
        <end position="697"/>
    </location>
</feature>
<dbReference type="eggNOG" id="KOG0504">
    <property type="taxonomic scope" value="Eukaryota"/>
</dbReference>
<feature type="transmembrane region" description="Helical" evidence="2">
    <location>
        <begin position="1027"/>
        <end position="1048"/>
    </location>
</feature>
<feature type="compositionally biased region" description="Basic residues" evidence="1">
    <location>
        <begin position="137"/>
        <end position="154"/>
    </location>
</feature>
<feature type="compositionally biased region" description="Polar residues" evidence="1">
    <location>
        <begin position="844"/>
        <end position="855"/>
    </location>
</feature>
<feature type="region of interest" description="Disordered" evidence="1">
    <location>
        <begin position="111"/>
        <end position="195"/>
    </location>
</feature>
<feature type="signal peptide" evidence="3">
    <location>
        <begin position="1"/>
        <end position="23"/>
    </location>
</feature>
<feature type="domain" description="PGG" evidence="4">
    <location>
        <begin position="892"/>
        <end position="938"/>
    </location>
</feature>
<dbReference type="Pfam" id="PF13962">
    <property type="entry name" value="PGG"/>
    <property type="match status" value="6"/>
</dbReference>
<evidence type="ECO:0000259" key="4">
    <source>
        <dbReference type="Pfam" id="PF13962"/>
    </source>
</evidence>
<feature type="transmembrane region" description="Helical" evidence="2">
    <location>
        <begin position="898"/>
        <end position="915"/>
    </location>
</feature>
<feature type="domain" description="PGG" evidence="4">
    <location>
        <begin position="1268"/>
        <end position="1381"/>
    </location>
</feature>
<accession>M8A9I5</accession>
<feature type="transmembrane region" description="Helical" evidence="2">
    <location>
        <begin position="293"/>
        <end position="313"/>
    </location>
</feature>
<feature type="transmembrane region" description="Helical" evidence="2">
    <location>
        <begin position="967"/>
        <end position="988"/>
    </location>
</feature>
<feature type="transmembrane region" description="Helical" evidence="2">
    <location>
        <begin position="1000"/>
        <end position="1021"/>
    </location>
</feature>
<dbReference type="EMBL" id="KD149494">
    <property type="protein sequence ID" value="EMS57144.1"/>
    <property type="molecule type" value="Genomic_DNA"/>
</dbReference>
<feature type="transmembrane region" description="Helical" evidence="2">
    <location>
        <begin position="513"/>
        <end position="531"/>
    </location>
</feature>
<feature type="transmembrane region" description="Helical" evidence="2">
    <location>
        <begin position="1197"/>
        <end position="1217"/>
    </location>
</feature>
<feature type="chain" id="PRO_5009706722" description="PGG domain-containing protein" evidence="3">
    <location>
        <begin position="24"/>
        <end position="1534"/>
    </location>
</feature>
<keyword evidence="2" id="KW-0472">Membrane</keyword>
<feature type="domain" description="PGG" evidence="4">
    <location>
        <begin position="240"/>
        <end position="348"/>
    </location>
</feature>
<feature type="transmembrane region" description="Helical" evidence="2">
    <location>
        <begin position="354"/>
        <end position="375"/>
    </location>
</feature>
<keyword evidence="3" id="KW-0732">Signal</keyword>
<feature type="transmembrane region" description="Helical" evidence="2">
    <location>
        <begin position="30"/>
        <end position="56"/>
    </location>
</feature>
<feature type="transmembrane region" description="Helical" evidence="2">
    <location>
        <begin position="432"/>
        <end position="449"/>
    </location>
</feature>
<feature type="transmembrane region" description="Helical" evidence="2">
    <location>
        <begin position="1136"/>
        <end position="1156"/>
    </location>
</feature>
<protein>
    <recommendedName>
        <fullName evidence="4">PGG domain-containing protein</fullName>
    </recommendedName>
</protein>
<evidence type="ECO:0000256" key="1">
    <source>
        <dbReference type="SAM" id="MobiDB-lite"/>
    </source>
</evidence>
<feature type="compositionally biased region" description="Polar residues" evidence="1">
    <location>
        <begin position="685"/>
        <end position="694"/>
    </location>
</feature>
<feature type="domain" description="PGG" evidence="4">
    <location>
        <begin position="942"/>
        <end position="1022"/>
    </location>
</feature>
<reference evidence="5" key="1">
    <citation type="journal article" date="2013" name="Nature">
        <title>Draft genome of the wheat A-genome progenitor Triticum urartu.</title>
        <authorList>
            <person name="Ling H.Q."/>
            <person name="Zhao S."/>
            <person name="Liu D."/>
            <person name="Wang J."/>
            <person name="Sun H."/>
            <person name="Zhang C."/>
            <person name="Fan H."/>
            <person name="Li D."/>
            <person name="Dong L."/>
            <person name="Tao Y."/>
            <person name="Gao C."/>
            <person name="Wu H."/>
            <person name="Li Y."/>
            <person name="Cui Y."/>
            <person name="Guo X."/>
            <person name="Zheng S."/>
            <person name="Wang B."/>
            <person name="Yu K."/>
            <person name="Liang Q."/>
            <person name="Yang W."/>
            <person name="Lou X."/>
            <person name="Chen J."/>
            <person name="Feng M."/>
            <person name="Jian J."/>
            <person name="Zhang X."/>
            <person name="Luo G."/>
            <person name="Jiang Y."/>
            <person name="Liu J."/>
            <person name="Wang Z."/>
            <person name="Sha Y."/>
            <person name="Zhang B."/>
            <person name="Wu H."/>
            <person name="Tang D."/>
            <person name="Shen Q."/>
            <person name="Xue P."/>
            <person name="Zou S."/>
            <person name="Wang X."/>
            <person name="Liu X."/>
            <person name="Wang F."/>
            <person name="Yang Y."/>
            <person name="An X."/>
            <person name="Dong Z."/>
            <person name="Zhang K."/>
            <person name="Zhang X."/>
            <person name="Luo M.C."/>
            <person name="Dvorak J."/>
            <person name="Tong Y."/>
            <person name="Wang J."/>
            <person name="Yang H."/>
            <person name="Li Z."/>
            <person name="Wang D."/>
            <person name="Zhang A."/>
            <person name="Wang J."/>
        </authorList>
    </citation>
    <scope>NUCLEOTIDE SEQUENCE</scope>
</reference>
<feature type="transmembrane region" description="Helical" evidence="2">
    <location>
        <begin position="1359"/>
        <end position="1378"/>
    </location>
</feature>
<keyword evidence="2" id="KW-0812">Transmembrane</keyword>
<feature type="transmembrane region" description="Helical" evidence="2">
    <location>
        <begin position="1276"/>
        <end position="1293"/>
    </location>
</feature>
<feature type="compositionally biased region" description="Basic residues" evidence="1">
    <location>
        <begin position="111"/>
        <end position="120"/>
    </location>
</feature>
<evidence type="ECO:0000256" key="3">
    <source>
        <dbReference type="SAM" id="SignalP"/>
    </source>
</evidence>
<name>M8A9I5_TRIUA</name>
<dbReference type="STRING" id="4572.M8A9I5"/>
<organism evidence="5">
    <name type="scientific">Triticum urartu</name>
    <name type="common">Red wild einkorn</name>
    <name type="synonym">Crithodium urartu</name>
    <dbReference type="NCBI Taxonomy" id="4572"/>
    <lineage>
        <taxon>Eukaryota</taxon>
        <taxon>Viridiplantae</taxon>
        <taxon>Streptophyta</taxon>
        <taxon>Embryophyta</taxon>
        <taxon>Tracheophyta</taxon>
        <taxon>Spermatophyta</taxon>
        <taxon>Magnoliopsida</taxon>
        <taxon>Liliopsida</taxon>
        <taxon>Poales</taxon>
        <taxon>Poaceae</taxon>
        <taxon>BOP clade</taxon>
        <taxon>Pooideae</taxon>
        <taxon>Triticodae</taxon>
        <taxon>Triticeae</taxon>
        <taxon>Triticinae</taxon>
        <taxon>Triticum</taxon>
    </lineage>
</organism>
<feature type="region of interest" description="Disordered" evidence="1">
    <location>
        <begin position="824"/>
        <end position="858"/>
    </location>
</feature>
<proteinExistence type="predicted"/>
<feature type="region of interest" description="Disordered" evidence="1">
    <location>
        <begin position="1242"/>
        <end position="1265"/>
    </location>
</feature>
<feature type="transmembrane region" description="Helical" evidence="2">
    <location>
        <begin position="478"/>
        <end position="501"/>
    </location>
</feature>
<feature type="compositionally biased region" description="Low complexity" evidence="1">
    <location>
        <begin position="176"/>
        <end position="193"/>
    </location>
</feature>
<feature type="transmembrane region" description="Helical" evidence="2">
    <location>
        <begin position="537"/>
        <end position="561"/>
    </location>
</feature>
<feature type="transmembrane region" description="Helical" evidence="2">
    <location>
        <begin position="1087"/>
        <end position="1104"/>
    </location>
</feature>
<feature type="compositionally biased region" description="Basic and acidic residues" evidence="1">
    <location>
        <begin position="121"/>
        <end position="136"/>
    </location>
</feature>
<sequence length="1534" mass="169733">MGAQQPLLVAVFPLLAHIFAGDARNPFRAYFLQDMHCCVGHLSGYALSSYACNVFLKLQKKSFIVMHCWLKLNGQPKWNIFIAKIIARGAEEEIDDPTDPTKELHKKVRRGFQRKKWEKKAKREGAATKMMRDSRTSWRRRHTSSALASRRKQVGYKMTSRGARRSRGDGWPEGVGTPLPSSTGPPAASASGTGRDECTLSLAASGVTEDIEAAGNNNGQGPPNRPASHESSIKVDFEFLWRLRKYLLLLAVLAVGVTYNAGLSPPGGFQMDRLDRHAGDPLLPLRFFQRYQAFFYCNATAFAASLVLIILLLSRGVASKHVWLRSMQFTMILDLFSLMGAYAAGSCRALRSSVYILVLVCSVFVYVVVHILLFMRAVPQPLKDQVQKTQDLILKKLKRMLKKVPSICPVSDPDGQRSNRDYAREIEEARKFILMLATFAATITYQAGISPPGGFWGANNPEHRAATFVLRKHNLLRFNIFTCCNATSFVASLVTVILLLSTELSTHGIRTQALSVCVVAVLLGLIGAYASGSCRDVATSLSVILIIAVVLICVLILVICLHCKAVTVWVDEELKPALGKMLRMLSLGQDDSPRAHQQCTDCQRRHHQDTELVSQRNHQQDTDLDSQRIHHQDTELVSQRNHQQDTDLDSRRIHQQDTELDSQRSQQQDTALDSQRVRQQDTELDSPTTHQQATEHVVRDTEVEGVMSNLQCYSADSDLVSTGDMRSVSASDLDSMEDIMPTTLHQSHDQSEHAAIRVVCSSSTDALTTEEVPSDNLEIQPAGSQQVAIPMALSSSDGGNSIQGILPLQGSVDENATSGNLRMDADDPAMGCELPDSHGDSTEQHGQQMSNNPTSADDRDVRLEIDNTANDQAPQHQRCIKCSCRNPDDAFLKKSRTYLLLLAILAVSLTYQAGLNPPGGFWTSNATKHSAGDPILGDSGRVWTSGGTKHSAGDPILEDSYHKRYLAFFYFNATAFAASLVMILMLLSRKMSNKVIKRRALQTAMITDLLALMGAFVVGSCREKTKSIYISVSIFIVVAYVLLHVLVFRHNGWLKVCVTQRMKFAPPQTDNESRDAKEKDLARRRNLLFILAILAATVTYQAGLNPPGGIWPDENSKGGKPGNPVLQDSHPERYDVFYYSNAVSFASSVAVIILLVNRESCEDGIKSYAIRVCLVAGLLGLLIAYSAGTCRKARPVIYLIVIASAALTCLVIQVLVLQDALDGPLTRLRGRLRKILHLEPDSETPLESSDEENTERNAQGSGTLISEKTEKKRQKYLMLLSVLAASIAYQAGLNPPGGFWPDDTPKNGYKAGNPVLKDINSWRYMVFYVFNSISFMSSIAVVMLLLSKSVRQKKVPLQALHFIMILDLSALMTAYAAGSCRKFRTSIFILVVPAETEKVEGCSVSNLGSQEGRFSSRSKISWWEALEASTIGYPRISMVEGAMHGFFDSSRLIYSTPLKNDKNLNFMIKLLLEMTKFLGFAGWLTGHALPKHILMLCQFANCLGKRHTEMLDTSPIGYLRSRLSKARCSDRLIL</sequence>
<feature type="domain" description="PGG" evidence="4">
    <location>
        <begin position="1079"/>
        <end position="1191"/>
    </location>
</feature>
<feature type="region of interest" description="Disordered" evidence="1">
    <location>
        <begin position="589"/>
        <end position="627"/>
    </location>
</feature>
<feature type="compositionally biased region" description="Polar residues" evidence="1">
    <location>
        <begin position="663"/>
        <end position="673"/>
    </location>
</feature>
<evidence type="ECO:0000313" key="5">
    <source>
        <dbReference type="EMBL" id="EMS57144.1"/>
    </source>
</evidence>
<feature type="compositionally biased region" description="Polar residues" evidence="1">
    <location>
        <begin position="1256"/>
        <end position="1265"/>
    </location>
</feature>
<gene>
    <name evidence="5" type="ORF">TRIUR3_26981</name>
</gene>